<protein>
    <recommendedName>
        <fullName evidence="2">DNA-binding protein</fullName>
    </recommendedName>
</protein>
<name>A0AAU2VRS4_9ACTN</name>
<dbReference type="EMBL" id="CP108313">
    <property type="protein sequence ID" value="WTW69692.1"/>
    <property type="molecule type" value="Genomic_DNA"/>
</dbReference>
<organism evidence="1">
    <name type="scientific">Streptomyces sp. NBC_00008</name>
    <dbReference type="NCBI Taxonomy" id="2903610"/>
    <lineage>
        <taxon>Bacteria</taxon>
        <taxon>Bacillati</taxon>
        <taxon>Actinomycetota</taxon>
        <taxon>Actinomycetes</taxon>
        <taxon>Kitasatosporales</taxon>
        <taxon>Streptomycetaceae</taxon>
        <taxon>Streptomyces</taxon>
    </lineage>
</organism>
<evidence type="ECO:0000313" key="1">
    <source>
        <dbReference type="EMBL" id="WTW69692.1"/>
    </source>
</evidence>
<proteinExistence type="predicted"/>
<evidence type="ECO:0008006" key="2">
    <source>
        <dbReference type="Google" id="ProtNLM"/>
    </source>
</evidence>
<gene>
    <name evidence="1" type="ORF">OG398_16125</name>
</gene>
<reference evidence="1" key="1">
    <citation type="submission" date="2022-10" db="EMBL/GenBank/DDBJ databases">
        <title>The complete genomes of actinobacterial strains from the NBC collection.</title>
        <authorList>
            <person name="Joergensen T.S."/>
            <person name="Alvarez Arevalo M."/>
            <person name="Sterndorff E.B."/>
            <person name="Faurdal D."/>
            <person name="Vuksanovic O."/>
            <person name="Mourched A.-S."/>
            <person name="Charusanti P."/>
            <person name="Shaw S."/>
            <person name="Blin K."/>
            <person name="Weber T."/>
        </authorList>
    </citation>
    <scope>NUCLEOTIDE SEQUENCE</scope>
    <source>
        <strain evidence="1">NBC_00008</strain>
    </source>
</reference>
<dbReference type="AlphaFoldDB" id="A0AAU2VRS4"/>
<sequence length="205" mass="22694">MSWFDELPEVITRADFGALVGRPPRNIELMASRGLAADPVARNRNKFVWDEAAALGWFRSLQEHAVVVPASKQAMDDLAAYSAYVCPLDSKHIGLARPKMLVMYRPGGTGLVFGVDAVETVNQEIEGTRPASAQTRRITRDGEPLDRSPFPRPWTVFRLKEAGTIGKVTPAVHQGRYLRIDDVLDGLTTDHLSLPTLDEAFPSRK</sequence>
<accession>A0AAU2VRS4</accession>